<evidence type="ECO:0000256" key="1">
    <source>
        <dbReference type="SAM" id="Phobius"/>
    </source>
</evidence>
<gene>
    <name evidence="2" type="ORF">E6L36_02935</name>
</gene>
<accession>A0AB74IAM0</accession>
<name>A0AB74IAM0_LACRH</name>
<keyword evidence="1" id="KW-0472">Membrane</keyword>
<dbReference type="EMBL" id="SSHM01000001">
    <property type="protein sequence ID" value="THC79452.1"/>
    <property type="molecule type" value="Genomic_DNA"/>
</dbReference>
<dbReference type="AlphaFoldDB" id="A0AB74IAM0"/>
<feature type="transmembrane region" description="Helical" evidence="1">
    <location>
        <begin position="101"/>
        <end position="123"/>
    </location>
</feature>
<keyword evidence="1" id="KW-1133">Transmembrane helix</keyword>
<evidence type="ECO:0000313" key="3">
    <source>
        <dbReference type="Proteomes" id="UP000307517"/>
    </source>
</evidence>
<dbReference type="RefSeq" id="WP_005692294.1">
    <property type="nucleotide sequence ID" value="NZ_CABFNJ010000005.1"/>
</dbReference>
<comment type="caution">
    <text evidence="2">The sequence shown here is derived from an EMBL/GenBank/DDBJ whole genome shotgun (WGS) entry which is preliminary data.</text>
</comment>
<evidence type="ECO:0000313" key="2">
    <source>
        <dbReference type="EMBL" id="THC79452.1"/>
    </source>
</evidence>
<proteinExistence type="predicted"/>
<protein>
    <submittedName>
        <fullName evidence="2">Uncharacterized protein</fullName>
    </submittedName>
</protein>
<feature type="transmembrane region" description="Helical" evidence="1">
    <location>
        <begin position="28"/>
        <end position="48"/>
    </location>
</feature>
<organism evidence="2 3">
    <name type="scientific">Lacticaseibacillus rhamnosus</name>
    <name type="common">Lactobacillus rhamnosus</name>
    <dbReference type="NCBI Taxonomy" id="47715"/>
    <lineage>
        <taxon>Bacteria</taxon>
        <taxon>Bacillati</taxon>
        <taxon>Bacillota</taxon>
        <taxon>Bacilli</taxon>
        <taxon>Lactobacillales</taxon>
        <taxon>Lactobacillaceae</taxon>
        <taxon>Lacticaseibacillus</taxon>
    </lineage>
</organism>
<feature type="transmembrane region" description="Helical" evidence="1">
    <location>
        <begin position="60"/>
        <end position="81"/>
    </location>
</feature>
<keyword evidence="1" id="KW-0812">Transmembrane</keyword>
<dbReference type="Proteomes" id="UP000307517">
    <property type="component" value="Unassembled WGS sequence"/>
</dbReference>
<reference evidence="2 3" key="1">
    <citation type="submission" date="2019-04" db="EMBL/GenBank/DDBJ databases">
        <title>Genome Announcement to Ensure Probiotic Safety of Lactobacillus rhamnosus UBLR-58.</title>
        <authorList>
            <person name="Sulthana A."/>
            <person name="Lakshmi S.G."/>
            <person name="Madempudi R.S."/>
        </authorList>
    </citation>
    <scope>NUCLEOTIDE SEQUENCE [LARGE SCALE GENOMIC DNA]</scope>
    <source>
        <strain evidence="2 3">UBLR-58</strain>
    </source>
</reference>
<sequence>MRKSDWFILALTLIEMLATFLLRDSLSLVMLVFLVILIPLVLMAFLGGRVLFHYNDKFSFFNTFVVAATSTIISLPFSMIFPWQAVIEEGSIIRVNPNISAITSTLIIQYLLVSVVFLFCSLLNKNK</sequence>